<comment type="similarity">
    <text evidence="2 15">Belongs to the phenylalanyl-tRNA synthetase beta subunit family. Type 1 subfamily.</text>
</comment>
<dbReference type="SMART" id="SM00896">
    <property type="entry name" value="FDX-ACB"/>
    <property type="match status" value="1"/>
</dbReference>
<dbReference type="InterPro" id="IPR005146">
    <property type="entry name" value="B3/B4_tRNA-bd"/>
</dbReference>
<dbReference type="NCBIfam" id="TIGR00472">
    <property type="entry name" value="pheT_bact"/>
    <property type="match status" value="1"/>
</dbReference>
<dbReference type="InterPro" id="IPR002547">
    <property type="entry name" value="tRNA-bd_dom"/>
</dbReference>
<evidence type="ECO:0000256" key="4">
    <source>
        <dbReference type="ARBA" id="ARBA00022490"/>
    </source>
</evidence>
<evidence type="ECO:0000256" key="1">
    <source>
        <dbReference type="ARBA" id="ARBA00004496"/>
    </source>
</evidence>
<dbReference type="AlphaFoldDB" id="A0A084ILW6"/>
<comment type="cofactor">
    <cofactor evidence="15">
        <name>Mg(2+)</name>
        <dbReference type="ChEBI" id="CHEBI:18420"/>
    </cofactor>
    <text evidence="15">Binds 2 magnesium ions per tetramer.</text>
</comment>
<evidence type="ECO:0000256" key="15">
    <source>
        <dbReference type="HAMAP-Rule" id="MF_00283"/>
    </source>
</evidence>
<dbReference type="Pfam" id="PF17759">
    <property type="entry name" value="tRNA_synthFbeta"/>
    <property type="match status" value="1"/>
</dbReference>
<dbReference type="InterPro" id="IPR012340">
    <property type="entry name" value="NA-bd_OB-fold"/>
</dbReference>
<dbReference type="GO" id="GO:0000287">
    <property type="term" value="F:magnesium ion binding"/>
    <property type="evidence" value="ECO:0007669"/>
    <property type="project" value="UniProtKB-UniRule"/>
</dbReference>
<dbReference type="PROSITE" id="PS51483">
    <property type="entry name" value="B5"/>
    <property type="match status" value="1"/>
</dbReference>
<sequence length="795" mass="85265">MRISEQWLREWVHVDADIEAIGEQLTMAGLEVDAMESAAPDLTGVVIGEVMACEAHPDADKLRVCQVDIGSAREQIVCGAPNVAAGVRVPVATVGSRLPSGMKIKAAKLRGVASNGMLCSAAELGLSNDAGGLWLLPSDAPVGEALAEYLNTPDTIVEVDLTPNRGDCLSMRGIAREVAVAFGANFADTEAPAPAGDDGIAAPEVVIEADDLCAAYAVRPVANVDPRAGSPVWVREYLRRAGIRSINLAVDIGNYVMLDIGQPMHAFDAAKLVGDIRVRRAEAGESITTLDGQDVDLLADTLVIADDQGPVAIAGMIGGQRTAVDEHTRNVLFEAACFTPAAVAGQGRRYKIHTDSLHRFERGVDPALHRRALNRASALLVEFGGGVCGAVTTVAGQPVWAEERRIELRATQLARLLGQPIPSDFIEAALRGLGASCERVAEQAWVVVPPSWRYDLSIEADLVEEVARVYGYDRLIAEAGGIALPPARVGGTLLEATTPGEVLRQRGYHEAITYSFVEPALHAELTGDAPALALDNPISDQMIEMRRTLWAGLLGAWAHNSRRQQSRVRLYEQGLRFRPEETAENGLAQIDTVAGLIAGAAAPAHWDVAGREVDFFDARGDVEALFARCGRVPQFQAASHPALHPGRSARIHVDGRAVGWIGQLSPNFARRYKGQSLPYLFELDRVALDASEVVRYETPSDQPRVARDLALVVPEQVAVGDLLSVVNDLNEPLIQSVDVFDVFRGPELEAGCKSVALSLIFQDKTSTLNDDTVDLIITSITDALRARCSARLRGE</sequence>
<evidence type="ECO:0000256" key="16">
    <source>
        <dbReference type="PROSITE-ProRule" id="PRU00209"/>
    </source>
</evidence>
<gene>
    <name evidence="15" type="primary">pheT</name>
    <name evidence="20" type="ORF">C41B8_08945</name>
</gene>
<keyword evidence="12 15" id="KW-0648">Protein biosynthesis</keyword>
<dbReference type="InterPro" id="IPR005121">
    <property type="entry name" value="Fdx_antiC-bd"/>
</dbReference>
<dbReference type="Gene3D" id="2.40.50.140">
    <property type="entry name" value="Nucleic acid-binding proteins"/>
    <property type="match status" value="1"/>
</dbReference>
<dbReference type="GO" id="GO:0004826">
    <property type="term" value="F:phenylalanine-tRNA ligase activity"/>
    <property type="evidence" value="ECO:0007669"/>
    <property type="project" value="UniProtKB-UniRule"/>
</dbReference>
<keyword evidence="6 15" id="KW-0436">Ligase</keyword>
<accession>A0A084ILW6</accession>
<evidence type="ECO:0000256" key="9">
    <source>
        <dbReference type="ARBA" id="ARBA00022840"/>
    </source>
</evidence>
<dbReference type="InterPro" id="IPR033714">
    <property type="entry name" value="tRNA_bind_bactPheRS"/>
</dbReference>
<dbReference type="Gene3D" id="3.50.40.10">
    <property type="entry name" value="Phenylalanyl-trna Synthetase, Chain B, domain 3"/>
    <property type="match status" value="1"/>
</dbReference>
<organism evidence="20 21">
    <name type="scientific">Salinisphaera hydrothermalis (strain C41B8)</name>
    <dbReference type="NCBI Taxonomy" id="1304275"/>
    <lineage>
        <taxon>Bacteria</taxon>
        <taxon>Pseudomonadati</taxon>
        <taxon>Pseudomonadota</taxon>
        <taxon>Gammaproteobacteria</taxon>
        <taxon>Salinisphaerales</taxon>
        <taxon>Salinisphaeraceae</taxon>
        <taxon>Salinisphaera</taxon>
    </lineage>
</organism>
<dbReference type="GO" id="GO:0009328">
    <property type="term" value="C:phenylalanine-tRNA ligase complex"/>
    <property type="evidence" value="ECO:0007669"/>
    <property type="project" value="TreeGrafter"/>
</dbReference>
<comment type="caution">
    <text evidence="20">The sequence shown here is derived from an EMBL/GenBank/DDBJ whole genome shotgun (WGS) entry which is preliminary data.</text>
</comment>
<dbReference type="GO" id="GO:0005524">
    <property type="term" value="F:ATP binding"/>
    <property type="evidence" value="ECO:0007669"/>
    <property type="project" value="UniProtKB-UniRule"/>
</dbReference>
<dbReference type="GO" id="GO:0006432">
    <property type="term" value="P:phenylalanyl-tRNA aminoacylation"/>
    <property type="evidence" value="ECO:0007669"/>
    <property type="project" value="UniProtKB-UniRule"/>
</dbReference>
<dbReference type="EC" id="6.1.1.20" evidence="15"/>
<dbReference type="InterPro" id="IPR036690">
    <property type="entry name" value="Fdx_antiC-bd_sf"/>
</dbReference>
<keyword evidence="10 15" id="KW-0460">Magnesium</keyword>
<evidence type="ECO:0000259" key="19">
    <source>
        <dbReference type="PROSITE" id="PS51483"/>
    </source>
</evidence>
<dbReference type="Pfam" id="PF03483">
    <property type="entry name" value="B3_4"/>
    <property type="match status" value="1"/>
</dbReference>
<dbReference type="Pfam" id="PF01588">
    <property type="entry name" value="tRNA_bind"/>
    <property type="match status" value="1"/>
</dbReference>
<dbReference type="EMBL" id="APNK01000010">
    <property type="protein sequence ID" value="KEZ77700.1"/>
    <property type="molecule type" value="Genomic_DNA"/>
</dbReference>
<keyword evidence="11 16" id="KW-0694">RNA-binding</keyword>
<comment type="catalytic activity">
    <reaction evidence="14 15">
        <text>tRNA(Phe) + L-phenylalanine + ATP = L-phenylalanyl-tRNA(Phe) + AMP + diphosphate + H(+)</text>
        <dbReference type="Rhea" id="RHEA:19413"/>
        <dbReference type="Rhea" id="RHEA-COMP:9668"/>
        <dbReference type="Rhea" id="RHEA-COMP:9699"/>
        <dbReference type="ChEBI" id="CHEBI:15378"/>
        <dbReference type="ChEBI" id="CHEBI:30616"/>
        <dbReference type="ChEBI" id="CHEBI:33019"/>
        <dbReference type="ChEBI" id="CHEBI:58095"/>
        <dbReference type="ChEBI" id="CHEBI:78442"/>
        <dbReference type="ChEBI" id="CHEBI:78531"/>
        <dbReference type="ChEBI" id="CHEBI:456215"/>
        <dbReference type="EC" id="6.1.1.20"/>
    </reaction>
</comment>
<keyword evidence="4 15" id="KW-0963">Cytoplasm</keyword>
<evidence type="ECO:0000256" key="12">
    <source>
        <dbReference type="ARBA" id="ARBA00022917"/>
    </source>
</evidence>
<dbReference type="SMART" id="SM00874">
    <property type="entry name" value="B5"/>
    <property type="match status" value="1"/>
</dbReference>
<dbReference type="InterPro" id="IPR009061">
    <property type="entry name" value="DNA-bd_dom_put_sf"/>
</dbReference>
<dbReference type="OrthoDB" id="9805455at2"/>
<evidence type="ECO:0000259" key="17">
    <source>
        <dbReference type="PROSITE" id="PS50886"/>
    </source>
</evidence>
<dbReference type="PANTHER" id="PTHR10947">
    <property type="entry name" value="PHENYLALANYL-TRNA SYNTHETASE BETA CHAIN AND LEUCINE-RICH REPEAT-CONTAINING PROTEIN 47"/>
    <property type="match status" value="1"/>
</dbReference>
<dbReference type="InterPro" id="IPR005147">
    <property type="entry name" value="tRNA_synthase_B5-dom"/>
</dbReference>
<evidence type="ECO:0000256" key="3">
    <source>
        <dbReference type="ARBA" id="ARBA00011209"/>
    </source>
</evidence>
<evidence type="ECO:0000256" key="10">
    <source>
        <dbReference type="ARBA" id="ARBA00022842"/>
    </source>
</evidence>
<dbReference type="InterPro" id="IPR020825">
    <property type="entry name" value="Phe-tRNA_synthase-like_B3/B4"/>
</dbReference>
<evidence type="ECO:0000256" key="11">
    <source>
        <dbReference type="ARBA" id="ARBA00022884"/>
    </source>
</evidence>
<keyword evidence="9 15" id="KW-0067">ATP-binding</keyword>
<feature type="domain" description="TRNA-binding" evidence="17">
    <location>
        <begin position="39"/>
        <end position="147"/>
    </location>
</feature>
<evidence type="ECO:0000256" key="8">
    <source>
        <dbReference type="ARBA" id="ARBA00022741"/>
    </source>
</evidence>
<dbReference type="InterPro" id="IPR045864">
    <property type="entry name" value="aa-tRNA-synth_II/BPL/LPL"/>
</dbReference>
<dbReference type="STRING" id="1304275.C41B8_08945"/>
<feature type="binding site" evidence="15">
    <location>
        <position position="461"/>
    </location>
    <ligand>
        <name>Mg(2+)</name>
        <dbReference type="ChEBI" id="CHEBI:18420"/>
        <note>shared with alpha subunit</note>
    </ligand>
</feature>
<evidence type="ECO:0000313" key="20">
    <source>
        <dbReference type="EMBL" id="KEZ77700.1"/>
    </source>
</evidence>
<keyword evidence="13 15" id="KW-0030">Aminoacyl-tRNA synthetase</keyword>
<feature type="binding site" evidence="15">
    <location>
        <position position="455"/>
    </location>
    <ligand>
        <name>Mg(2+)</name>
        <dbReference type="ChEBI" id="CHEBI:18420"/>
        <note>shared with alpha subunit</note>
    </ligand>
</feature>
<name>A0A084ILW6_SALHC</name>
<dbReference type="Pfam" id="PF03484">
    <property type="entry name" value="B5"/>
    <property type="match status" value="1"/>
</dbReference>
<dbReference type="SUPFAM" id="SSF55681">
    <property type="entry name" value="Class II aaRS and biotin synthetases"/>
    <property type="match status" value="1"/>
</dbReference>
<dbReference type="Gene3D" id="3.30.56.10">
    <property type="match status" value="2"/>
</dbReference>
<dbReference type="Gene3D" id="3.30.930.10">
    <property type="entry name" value="Bira Bifunctional Protein, Domain 2"/>
    <property type="match status" value="1"/>
</dbReference>
<keyword evidence="21" id="KW-1185">Reference proteome</keyword>
<evidence type="ECO:0000313" key="21">
    <source>
        <dbReference type="Proteomes" id="UP000028302"/>
    </source>
</evidence>
<dbReference type="PROSITE" id="PS51447">
    <property type="entry name" value="FDX_ACB"/>
    <property type="match status" value="1"/>
</dbReference>
<feature type="domain" description="B5" evidence="19">
    <location>
        <begin position="401"/>
        <end position="477"/>
    </location>
</feature>
<evidence type="ECO:0000256" key="5">
    <source>
        <dbReference type="ARBA" id="ARBA00022555"/>
    </source>
</evidence>
<feature type="domain" description="FDX-ACB" evidence="18">
    <location>
        <begin position="700"/>
        <end position="793"/>
    </location>
</feature>
<feature type="binding site" evidence="15">
    <location>
        <position position="464"/>
    </location>
    <ligand>
        <name>Mg(2+)</name>
        <dbReference type="ChEBI" id="CHEBI:18420"/>
        <note>shared with alpha subunit</note>
    </ligand>
</feature>
<keyword evidence="7 15" id="KW-0479">Metal-binding</keyword>
<dbReference type="SUPFAM" id="SSF50249">
    <property type="entry name" value="Nucleic acid-binding proteins"/>
    <property type="match status" value="1"/>
</dbReference>
<dbReference type="Pfam" id="PF03147">
    <property type="entry name" value="FDX-ACB"/>
    <property type="match status" value="1"/>
</dbReference>
<dbReference type="PATRIC" id="fig|1304275.5.peg.1825"/>
<dbReference type="CDD" id="cd00769">
    <property type="entry name" value="PheRS_beta_core"/>
    <property type="match status" value="1"/>
</dbReference>
<dbReference type="RefSeq" id="WP_037336787.1">
    <property type="nucleotide sequence ID" value="NZ_APNK01000010.1"/>
</dbReference>
<evidence type="ECO:0000259" key="18">
    <source>
        <dbReference type="PROSITE" id="PS51447"/>
    </source>
</evidence>
<dbReference type="Proteomes" id="UP000028302">
    <property type="component" value="Unassembled WGS sequence"/>
</dbReference>
<dbReference type="FunFam" id="2.40.50.140:FF:000045">
    <property type="entry name" value="Phenylalanine--tRNA ligase beta subunit"/>
    <property type="match status" value="1"/>
</dbReference>
<dbReference type="SUPFAM" id="SSF56037">
    <property type="entry name" value="PheT/TilS domain"/>
    <property type="match status" value="1"/>
</dbReference>
<protein>
    <recommendedName>
        <fullName evidence="15">Phenylalanine--tRNA ligase beta subunit</fullName>
        <ecNumber evidence="15">6.1.1.20</ecNumber>
    </recommendedName>
    <alternativeName>
        <fullName evidence="15">Phenylalanyl-tRNA synthetase beta subunit</fullName>
        <shortName evidence="15">PheRS</shortName>
    </alternativeName>
</protein>
<dbReference type="Gene3D" id="3.30.70.380">
    <property type="entry name" value="Ferrodoxin-fold anticodon-binding domain"/>
    <property type="match status" value="1"/>
</dbReference>
<evidence type="ECO:0000256" key="7">
    <source>
        <dbReference type="ARBA" id="ARBA00022723"/>
    </source>
</evidence>
<dbReference type="FunFam" id="3.30.70.380:FF:000001">
    <property type="entry name" value="Phenylalanine--tRNA ligase beta subunit"/>
    <property type="match status" value="1"/>
</dbReference>
<dbReference type="HAMAP" id="MF_00283">
    <property type="entry name" value="Phe_tRNA_synth_beta1"/>
    <property type="match status" value="1"/>
</dbReference>
<dbReference type="NCBIfam" id="NF045760">
    <property type="entry name" value="YtpR"/>
    <property type="match status" value="1"/>
</dbReference>
<dbReference type="GO" id="GO:0000049">
    <property type="term" value="F:tRNA binding"/>
    <property type="evidence" value="ECO:0007669"/>
    <property type="project" value="UniProtKB-UniRule"/>
</dbReference>
<evidence type="ECO:0000256" key="13">
    <source>
        <dbReference type="ARBA" id="ARBA00023146"/>
    </source>
</evidence>
<comment type="subcellular location">
    <subcellularLocation>
        <location evidence="1 15">Cytoplasm</location>
    </subcellularLocation>
</comment>
<dbReference type="eggNOG" id="COG0072">
    <property type="taxonomic scope" value="Bacteria"/>
</dbReference>
<keyword evidence="8 15" id="KW-0547">Nucleotide-binding</keyword>
<dbReference type="CDD" id="cd02796">
    <property type="entry name" value="tRNA_bind_bactPheRS"/>
    <property type="match status" value="1"/>
</dbReference>
<evidence type="ECO:0000256" key="6">
    <source>
        <dbReference type="ARBA" id="ARBA00022598"/>
    </source>
</evidence>
<comment type="subunit">
    <text evidence="3 15">Tetramer of two alpha and two beta subunits.</text>
</comment>
<dbReference type="SMART" id="SM00873">
    <property type="entry name" value="B3_4"/>
    <property type="match status" value="1"/>
</dbReference>
<reference evidence="20 21" key="1">
    <citation type="submission" date="2013-03" db="EMBL/GenBank/DDBJ databases">
        <title>Salinisphaera hydrothermalis C41B8 Genome Sequencing.</title>
        <authorList>
            <person name="Li C."/>
            <person name="Lai Q."/>
            <person name="Shao Z."/>
        </authorList>
    </citation>
    <scope>NUCLEOTIDE SEQUENCE [LARGE SCALE GENOMIC DNA]</scope>
    <source>
        <strain evidence="20 21">C41B8</strain>
    </source>
</reference>
<feature type="binding site" evidence="15">
    <location>
        <position position="465"/>
    </location>
    <ligand>
        <name>Mg(2+)</name>
        <dbReference type="ChEBI" id="CHEBI:18420"/>
        <note>shared with alpha subunit</note>
    </ligand>
</feature>
<dbReference type="InterPro" id="IPR041616">
    <property type="entry name" value="PheRS_beta_core"/>
</dbReference>
<dbReference type="SUPFAM" id="SSF54991">
    <property type="entry name" value="Anticodon-binding domain of PheRS"/>
    <property type="match status" value="1"/>
</dbReference>
<evidence type="ECO:0000256" key="2">
    <source>
        <dbReference type="ARBA" id="ARBA00008653"/>
    </source>
</evidence>
<dbReference type="InterPro" id="IPR045060">
    <property type="entry name" value="Phe-tRNA-ligase_IIc_bsu"/>
</dbReference>
<evidence type="ECO:0000256" key="14">
    <source>
        <dbReference type="ARBA" id="ARBA00049255"/>
    </source>
</evidence>
<dbReference type="PROSITE" id="PS50886">
    <property type="entry name" value="TRBD"/>
    <property type="match status" value="1"/>
</dbReference>
<keyword evidence="5 16" id="KW-0820">tRNA-binding</keyword>
<proteinExistence type="inferred from homology"/>
<dbReference type="PANTHER" id="PTHR10947:SF0">
    <property type="entry name" value="PHENYLALANINE--TRNA LIGASE BETA SUBUNIT"/>
    <property type="match status" value="1"/>
</dbReference>
<dbReference type="SUPFAM" id="SSF46955">
    <property type="entry name" value="Putative DNA-binding domain"/>
    <property type="match status" value="1"/>
</dbReference>
<dbReference type="InterPro" id="IPR004532">
    <property type="entry name" value="Phe-tRNA-ligase_IIc_bsu_bact"/>
</dbReference>